<comment type="subcellular location">
    <subcellularLocation>
        <location evidence="1">Nucleus</location>
        <location evidence="1">Nucleolus</location>
    </subcellularLocation>
</comment>
<dbReference type="Proteomes" id="UP001418222">
    <property type="component" value="Unassembled WGS sequence"/>
</dbReference>
<dbReference type="InterPro" id="IPR016024">
    <property type="entry name" value="ARM-type_fold"/>
</dbReference>
<reference evidence="8 9" key="1">
    <citation type="journal article" date="2022" name="Nat. Plants">
        <title>Genomes of leafy and leafless Platanthera orchids illuminate the evolution of mycoheterotrophy.</title>
        <authorList>
            <person name="Li M.H."/>
            <person name="Liu K.W."/>
            <person name="Li Z."/>
            <person name="Lu H.C."/>
            <person name="Ye Q.L."/>
            <person name="Zhang D."/>
            <person name="Wang J.Y."/>
            <person name="Li Y.F."/>
            <person name="Zhong Z.M."/>
            <person name="Liu X."/>
            <person name="Yu X."/>
            <person name="Liu D.K."/>
            <person name="Tu X.D."/>
            <person name="Liu B."/>
            <person name="Hao Y."/>
            <person name="Liao X.Y."/>
            <person name="Jiang Y.T."/>
            <person name="Sun W.H."/>
            <person name="Chen J."/>
            <person name="Chen Y.Q."/>
            <person name="Ai Y."/>
            <person name="Zhai J.W."/>
            <person name="Wu S.S."/>
            <person name="Zhou Z."/>
            <person name="Hsiao Y.Y."/>
            <person name="Wu W.L."/>
            <person name="Chen Y.Y."/>
            <person name="Lin Y.F."/>
            <person name="Hsu J.L."/>
            <person name="Li C.Y."/>
            <person name="Wang Z.W."/>
            <person name="Zhao X."/>
            <person name="Zhong W.Y."/>
            <person name="Ma X.K."/>
            <person name="Ma L."/>
            <person name="Huang J."/>
            <person name="Chen G.Z."/>
            <person name="Huang M.Z."/>
            <person name="Huang L."/>
            <person name="Peng D.H."/>
            <person name="Luo Y.B."/>
            <person name="Zou S.Q."/>
            <person name="Chen S.P."/>
            <person name="Lan S."/>
            <person name="Tsai W.C."/>
            <person name="Van de Peer Y."/>
            <person name="Liu Z.J."/>
        </authorList>
    </citation>
    <scope>NUCLEOTIDE SEQUENCE [LARGE SCALE GENOMIC DNA]</scope>
    <source>
        <strain evidence="8">Lor287</strain>
    </source>
</reference>
<sequence length="2179" mass="245874">MSITSQLQVIKSLSKGKEDQIHRPLTRPSVLFGPKEAADIDLRSIFPLAQSGLDALIEADDRFSTYKTTIFSHATLDINREKMPPKEEEKLNKSICSYLQLLAGHLHLPASLRTLEYLIRRYQIHIFNVEELVLCALPYHDTQAFVRIVQLLDFGNKKWAFLEGVKTSGAPPPRKVIVNQCVRDKGVLEALCNYASPMKGFQHSRPVICFCTAVTVDVLGSIPKLDTDILQRILTFVFNGLNPTISGIPDHGAGALMIVGLVATRTTLAYKLVQNMILFIARFARHEASKSSDLQRLRLAVVALVTLVQSQSTQTISKNAMMILKDIRDFVGVLSGLSQEFNIRKFLHVYIESLIDYSSSDDSYYHLLVNVLEALPVVDFVEKIVHKILAQCMKFLNANNLRSHPAGSQVKQILAVIDKQYPYELQGAVHKFLRNSKMKLGEDDSAFLVFSQMLDGNPDMPMEMSDSKIWFCLEHPKASVRRATLLEISSSDSLKSFSGHQQKLVNDALLRRLQDDDLTVVHAALSINGLSEICSPSSLLNAFHDVFLRCINMLRTSTKMVSQVSDVAALCLRRIVLDIPLHHSNFVKEVADIIFPALLVLPQTWRLNIKALELVRELQWPSYSKFKICDSDFFDCQVKGLEHGKMTELNLRTIRVLAETFIENPLDHMEWLVGCSKQNQLAKCLFFFILLQALVSCKDFAKLSGLFEACFAALKDEWYEMLFVDNGVLAAKFLKEEWCEVESQCTAIVAGELNMERFDKAYMRLANQLLHSDADILSKKILVSVNWCLLEKFITVARANKLLKDQQLLLLDQLFLFFASSSSINIFKKQLPVVVRNCCEAPFNFLSKYFVEEGVSSEVQVESLFSFVSICSMHSSDRSSTNGNTLSTLLMLPSLLVPLASANKEIRTAAVNCVEGIYKLWQSYDVSRLKKGDDAMFLQCVSTPNFGNLLESMLNQKRLILSDVNFLPSFFTSMLCSASDSLLVPDNSHKRFAQPYKDAILLFILTSALKLPSYGKQKVLSFLKAMGSALLQVDGCKELLLGLFEKRNEFYTESGKLGERLSDTEIETLCLLLELCTLQLSSSINDVCLSCLLKTLKVDSLLLDEPSITKPCITVLKNLTSAFYIILDSSIQDEIFMNMILLSRSDNGDIRFAAREAVLNLKISCPTIVRSIEEILSRGQHIDSKRIKRKKSTTLQSLNNSEDLFESGGKIIFLLGSLLDILLLKKDIANRDSLVQPLFEVLDKLFSNDWLGLSTSASVSEFSESFSASIYHTQHSTLLILKEIIDSLIIENPDEVNLCKKLNINLLVKCTLSAKDIMTRNHIFSLLTSVAKISSEWLSEHIDDLFVIVGESAIKQSDHHSQNVLENLISVLVPCWLAKTNSVGELFEIFIKGLPAISEHRKMTIMVYLLRTFGEKDNLGILYYHLFHSLTLRLKESSFFSEIVFCQLLSTSSTVHKEWEYTFALQLCNQYSSKIWLPSLLKLLKEVEISSKGQEYFLELFLALQFIFAKLRDTEFVFELESGRDASYCQATLGALMEQVVLHLQLIGVRCTQLGFSSKVTKEVKKYIHQILKTLTTWMKPDIFFRSIGQLLDGDDENILAKTLGLLCESVKDHASGQNDRERTKRMKTSSVFLLKFTGDVVPSFIELCSKINELISSSSKHIRVKLAAVSSIETLAKELPCDDPVFASCLQFVVVESGSSDFALSSASIRTMSALIGVLGPQALNQLPSIMTCLSEKVHQVSKCPHRKSKESTHELEGFKVPFLLSTLSALETVITNLGGFLNPYLDDILDIVILHPEYVSDVEAKIKTRASAVRKLLTQKVPVRLILPALLTLKKTALRCGDYSFSVVFEMLQNLIGVMDRSSINSFHVNIYENCLDSLDICRQGTDSVKDMNFVEQSILQAMVVLTMKLTETMFKPLFFQSLEWAESEIEDQSTKCISIDRYISFYGLVNKLIQQHRTLFVPYFKFFLESCTRYLTEDQLVDSCSLPRKRKKTKGKDSCSLVNSTSILSIKLWHLRALILKALYHCFLYDTAEIKFLDTSNFQVLLKPIISQLIVEPPVTSNDFLDSPTVEEVDHYLVLCLGQMAVTVKSDVLWKPLNHEVLMQTRSELVRPKIVGLKVIKYLVEHLREEYLAFLPETIPFLGELLEDVELPVKTLAQEILRSMEALSGESLKEYL</sequence>
<dbReference type="InterPro" id="IPR012954">
    <property type="entry name" value="BP28_C_dom"/>
</dbReference>
<dbReference type="GO" id="GO:0030686">
    <property type="term" value="C:90S preribosome"/>
    <property type="evidence" value="ECO:0007669"/>
    <property type="project" value="TreeGrafter"/>
</dbReference>
<evidence type="ECO:0000256" key="1">
    <source>
        <dbReference type="ARBA" id="ARBA00004604"/>
    </source>
</evidence>
<comment type="similarity">
    <text evidence="2">Belongs to the HEATR1/UTP10 family.</text>
</comment>
<dbReference type="GO" id="GO:0032040">
    <property type="term" value="C:small-subunit processome"/>
    <property type="evidence" value="ECO:0007669"/>
    <property type="project" value="TreeGrafter"/>
</dbReference>
<proteinExistence type="inferred from homology"/>
<dbReference type="GO" id="GO:0000462">
    <property type="term" value="P:maturation of SSU-rRNA from tricistronic rRNA transcript (SSU-rRNA, 5.8S rRNA, LSU-rRNA)"/>
    <property type="evidence" value="ECO:0007669"/>
    <property type="project" value="TreeGrafter"/>
</dbReference>
<keyword evidence="9" id="KW-1185">Reference proteome</keyword>
<comment type="caution">
    <text evidence="8">The sequence shown here is derived from an EMBL/GenBank/DDBJ whole genome shotgun (WGS) entry which is preliminary data.</text>
</comment>
<evidence type="ECO:0000313" key="9">
    <source>
        <dbReference type="Proteomes" id="UP001418222"/>
    </source>
</evidence>
<dbReference type="InterPro" id="IPR056384">
    <property type="entry name" value="ARM_At3g06530"/>
</dbReference>
<dbReference type="SMART" id="SM01036">
    <property type="entry name" value="BP28CT"/>
    <property type="match status" value="1"/>
</dbReference>
<evidence type="ECO:0000256" key="5">
    <source>
        <dbReference type="ARBA" id="ARBA00023242"/>
    </source>
</evidence>
<name>A0AAP0G3P2_9ASPA</name>
<evidence type="ECO:0000256" key="3">
    <source>
        <dbReference type="ARBA" id="ARBA00022517"/>
    </source>
</evidence>
<dbReference type="PANTHER" id="PTHR13457:SF1">
    <property type="entry name" value="HEAT REPEAT-CONTAINING PROTEIN 1"/>
    <property type="match status" value="1"/>
</dbReference>
<feature type="domain" description="BP28 C-terminal" evidence="7">
    <location>
        <begin position="1863"/>
        <end position="2037"/>
    </location>
</feature>
<dbReference type="Pfam" id="PF08146">
    <property type="entry name" value="BP28CT"/>
    <property type="match status" value="1"/>
</dbReference>
<evidence type="ECO:0000259" key="7">
    <source>
        <dbReference type="SMART" id="SM01036"/>
    </source>
</evidence>
<dbReference type="Pfam" id="PF23243">
    <property type="entry name" value="HEAT_HEATR1"/>
    <property type="match status" value="1"/>
</dbReference>
<dbReference type="InterPro" id="IPR022125">
    <property type="entry name" value="U3snoRNP10_N"/>
</dbReference>
<keyword evidence="3" id="KW-0690">Ribosome biogenesis</keyword>
<keyword evidence="6" id="KW-0687">Ribonucleoprotein</keyword>
<keyword evidence="4" id="KW-0698">rRNA processing</keyword>
<dbReference type="EMBL" id="JBBWWQ010000011">
    <property type="protein sequence ID" value="KAK8935824.1"/>
    <property type="molecule type" value="Genomic_DNA"/>
</dbReference>
<dbReference type="Pfam" id="PF12397">
    <property type="entry name" value="U3snoRNP10"/>
    <property type="match status" value="1"/>
</dbReference>
<keyword evidence="5" id="KW-0539">Nucleus</keyword>
<evidence type="ECO:0000256" key="2">
    <source>
        <dbReference type="ARBA" id="ARBA00010559"/>
    </source>
</evidence>
<accession>A0AAP0G3P2</accession>
<evidence type="ECO:0000256" key="4">
    <source>
        <dbReference type="ARBA" id="ARBA00022552"/>
    </source>
</evidence>
<dbReference type="Pfam" id="PF24477">
    <property type="entry name" value="ARM_At3g06530"/>
    <property type="match status" value="1"/>
</dbReference>
<dbReference type="GO" id="GO:0045943">
    <property type="term" value="P:positive regulation of transcription by RNA polymerase I"/>
    <property type="evidence" value="ECO:0007669"/>
    <property type="project" value="TreeGrafter"/>
</dbReference>
<dbReference type="GO" id="GO:0034455">
    <property type="term" value="C:t-UTP complex"/>
    <property type="evidence" value="ECO:0007669"/>
    <property type="project" value="TreeGrafter"/>
</dbReference>
<dbReference type="PANTHER" id="PTHR13457">
    <property type="entry name" value="BAP28"/>
    <property type="match status" value="1"/>
</dbReference>
<organism evidence="8 9">
    <name type="scientific">Platanthera zijinensis</name>
    <dbReference type="NCBI Taxonomy" id="2320716"/>
    <lineage>
        <taxon>Eukaryota</taxon>
        <taxon>Viridiplantae</taxon>
        <taxon>Streptophyta</taxon>
        <taxon>Embryophyta</taxon>
        <taxon>Tracheophyta</taxon>
        <taxon>Spermatophyta</taxon>
        <taxon>Magnoliopsida</taxon>
        <taxon>Liliopsida</taxon>
        <taxon>Asparagales</taxon>
        <taxon>Orchidaceae</taxon>
        <taxon>Orchidoideae</taxon>
        <taxon>Orchideae</taxon>
        <taxon>Orchidinae</taxon>
        <taxon>Platanthera</taxon>
    </lineage>
</organism>
<evidence type="ECO:0000256" key="6">
    <source>
        <dbReference type="ARBA" id="ARBA00023274"/>
    </source>
</evidence>
<gene>
    <name evidence="8" type="ORF">KSP39_PZI013816</name>
</gene>
<dbReference type="InterPro" id="IPR040191">
    <property type="entry name" value="UTP10"/>
</dbReference>
<dbReference type="GO" id="GO:0030515">
    <property type="term" value="F:snoRNA binding"/>
    <property type="evidence" value="ECO:0007669"/>
    <property type="project" value="TreeGrafter"/>
</dbReference>
<dbReference type="SUPFAM" id="SSF48371">
    <property type="entry name" value="ARM repeat"/>
    <property type="match status" value="2"/>
</dbReference>
<protein>
    <recommendedName>
        <fullName evidence="7">BP28 C-terminal domain-containing protein</fullName>
    </recommendedName>
</protein>
<dbReference type="InterPro" id="IPR056473">
    <property type="entry name" value="HEAT_Utp10/HEAT1"/>
</dbReference>
<evidence type="ECO:0000313" key="8">
    <source>
        <dbReference type="EMBL" id="KAK8935824.1"/>
    </source>
</evidence>